<proteinExistence type="predicted"/>
<sequence>MRRVLGVHGVGNFRPGESARAAADTLAVIWHAALTAGSDAAGPGPAGVDVAVAYYADLLREPGRQAGAPTLEDLDAFEQELLQVWAGHLGLPEGVAAGRATAPVRQALAWLAERRGLGRVATEWFVATFFREVAAYLRESDGAIRCRVRERIAAAIDAHRPQVVIAHSLGSVATYEALWAHPGHEVDLLVTVGSPLALPHAVFPRLQPPLGDRGRRPPGVRRWVDLADPGDLVALPPGGVEARFEGVEPSPGDRTIHAFDFHQVKNYLASPCMATILRKSGGGGQ</sequence>
<evidence type="ECO:0000313" key="1">
    <source>
        <dbReference type="EMBL" id="BDM67206.1"/>
    </source>
</evidence>
<organism evidence="1 2">
    <name type="scientific">Streptomyces nigrescens</name>
    <dbReference type="NCBI Taxonomy" id="1920"/>
    <lineage>
        <taxon>Bacteria</taxon>
        <taxon>Bacillati</taxon>
        <taxon>Actinomycetota</taxon>
        <taxon>Actinomycetes</taxon>
        <taxon>Kitasatosporales</taxon>
        <taxon>Streptomycetaceae</taxon>
        <taxon>Streptomyces</taxon>
    </lineage>
</organism>
<reference evidence="1" key="1">
    <citation type="submission" date="2022-06" db="EMBL/GenBank/DDBJ databases">
        <title>Complete genome sequence of Streptomyces nigrescens HEK616.</title>
        <authorList>
            <person name="Asamizu S."/>
            <person name="Onaka H."/>
        </authorList>
    </citation>
    <scope>NUCLEOTIDE SEQUENCE</scope>
    <source>
        <strain evidence="1">HEK616</strain>
    </source>
</reference>
<dbReference type="Proteomes" id="UP001059597">
    <property type="component" value="Chromosome"/>
</dbReference>
<dbReference type="RefSeq" id="WP_261951404.1">
    <property type="nucleotide sequence ID" value="NZ_AP026073.1"/>
</dbReference>
<evidence type="ECO:0000313" key="2">
    <source>
        <dbReference type="Proteomes" id="UP001059597"/>
    </source>
</evidence>
<dbReference type="EMBL" id="AP026073">
    <property type="protein sequence ID" value="BDM67206.1"/>
    <property type="molecule type" value="Genomic_DNA"/>
</dbReference>
<name>A0ABN6QQN7_STRNI</name>
<protein>
    <recommendedName>
        <fullName evidence="3">Serine peptidase</fullName>
    </recommendedName>
</protein>
<evidence type="ECO:0008006" key="3">
    <source>
        <dbReference type="Google" id="ProtNLM"/>
    </source>
</evidence>
<keyword evidence="2" id="KW-1185">Reference proteome</keyword>
<accession>A0ABN6QQN7</accession>
<dbReference type="SUPFAM" id="SSF53474">
    <property type="entry name" value="alpha/beta-Hydrolases"/>
    <property type="match status" value="1"/>
</dbReference>
<gene>
    <name evidence="1" type="ORF">HEK616_06930</name>
</gene>
<dbReference type="InterPro" id="IPR029058">
    <property type="entry name" value="AB_hydrolase_fold"/>
</dbReference>